<evidence type="ECO:0008006" key="3">
    <source>
        <dbReference type="Google" id="ProtNLM"/>
    </source>
</evidence>
<keyword evidence="2" id="KW-1185">Reference proteome</keyword>
<dbReference type="PANTHER" id="PTHR43861">
    <property type="entry name" value="TRANS-ACONITATE 2-METHYLTRANSFERASE-RELATED"/>
    <property type="match status" value="1"/>
</dbReference>
<sequence length="233" mass="27009">MPEHISAEALEEMKNYYRARAHEYDEWFYRQGRYDRGAEANARWFAEVEQVFTQLAELHLTGDILELAPGTGIWTEHLLKTATTITAVDASSEMIELNRAKIADPRISYIQNDLFTWQPERTYAAVVFGFWISHVPLERLDAFLLSVRGMLDPGGKIFFVDGRREITSTAINHQLPLPDNQVMTRILNDGSAFQIIKNFYDPTELTHRFQRLGFDMTVRETEKYFLYGYGSLL</sequence>
<gene>
    <name evidence="1" type="ORF">KTT_05790</name>
</gene>
<dbReference type="CDD" id="cd02440">
    <property type="entry name" value="AdoMet_MTases"/>
    <property type="match status" value="1"/>
</dbReference>
<dbReference type="RefSeq" id="WP_126578299.1">
    <property type="nucleotide sequence ID" value="NZ_BIFR01000001.1"/>
</dbReference>
<dbReference type="Pfam" id="PF13489">
    <property type="entry name" value="Methyltransf_23"/>
    <property type="match status" value="1"/>
</dbReference>
<accession>A0A401ZVF0</accession>
<dbReference type="AlphaFoldDB" id="A0A401ZVF0"/>
<reference evidence="2" key="1">
    <citation type="submission" date="2018-12" db="EMBL/GenBank/DDBJ databases">
        <title>Tengunoibacter tsumagoiensis gen. nov., sp. nov., Dictyobacter kobayashii sp. nov., D. alpinus sp. nov., and D. joshuensis sp. nov. and description of Dictyobacteraceae fam. nov. within the order Ktedonobacterales isolated from Tengu-no-mugimeshi.</title>
        <authorList>
            <person name="Wang C.M."/>
            <person name="Zheng Y."/>
            <person name="Sakai Y."/>
            <person name="Toyoda A."/>
            <person name="Minakuchi Y."/>
            <person name="Abe K."/>
            <person name="Yokota A."/>
            <person name="Yabe S."/>
        </authorList>
    </citation>
    <scope>NUCLEOTIDE SEQUENCE [LARGE SCALE GENOMIC DNA]</scope>
    <source>
        <strain evidence="2">Uno3</strain>
    </source>
</reference>
<protein>
    <recommendedName>
        <fullName evidence="3">Methyltransferase domain-containing protein</fullName>
    </recommendedName>
</protein>
<evidence type="ECO:0000313" key="2">
    <source>
        <dbReference type="Proteomes" id="UP000287352"/>
    </source>
</evidence>
<dbReference type="Proteomes" id="UP000287352">
    <property type="component" value="Unassembled WGS sequence"/>
</dbReference>
<proteinExistence type="predicted"/>
<dbReference type="Gene3D" id="3.40.50.150">
    <property type="entry name" value="Vaccinia Virus protein VP39"/>
    <property type="match status" value="1"/>
</dbReference>
<dbReference type="OrthoDB" id="9805585at2"/>
<name>A0A401ZVF0_9CHLR</name>
<dbReference type="EMBL" id="BIFR01000001">
    <property type="protein sequence ID" value="GCE10720.1"/>
    <property type="molecule type" value="Genomic_DNA"/>
</dbReference>
<comment type="caution">
    <text evidence="1">The sequence shown here is derived from an EMBL/GenBank/DDBJ whole genome shotgun (WGS) entry which is preliminary data.</text>
</comment>
<evidence type="ECO:0000313" key="1">
    <source>
        <dbReference type="EMBL" id="GCE10720.1"/>
    </source>
</evidence>
<organism evidence="1 2">
    <name type="scientific">Tengunoibacter tsumagoiensis</name>
    <dbReference type="NCBI Taxonomy" id="2014871"/>
    <lineage>
        <taxon>Bacteria</taxon>
        <taxon>Bacillati</taxon>
        <taxon>Chloroflexota</taxon>
        <taxon>Ktedonobacteria</taxon>
        <taxon>Ktedonobacterales</taxon>
        <taxon>Dictyobacteraceae</taxon>
        <taxon>Tengunoibacter</taxon>
    </lineage>
</organism>
<dbReference type="SUPFAM" id="SSF53335">
    <property type="entry name" value="S-adenosyl-L-methionine-dependent methyltransferases"/>
    <property type="match status" value="1"/>
</dbReference>
<dbReference type="InterPro" id="IPR029063">
    <property type="entry name" value="SAM-dependent_MTases_sf"/>
</dbReference>